<feature type="domain" description="Glycosyltransferase subfamily 4-like N-terminal" evidence="4">
    <location>
        <begin position="21"/>
        <end position="163"/>
    </location>
</feature>
<evidence type="ECO:0000256" key="1">
    <source>
        <dbReference type="ARBA" id="ARBA00022676"/>
    </source>
</evidence>
<dbReference type="CDD" id="cd03801">
    <property type="entry name" value="GT4_PimA-like"/>
    <property type="match status" value="1"/>
</dbReference>
<evidence type="ECO:0000313" key="5">
    <source>
        <dbReference type="EMBL" id="TYL39302.1"/>
    </source>
</evidence>
<proteinExistence type="predicted"/>
<protein>
    <submittedName>
        <fullName evidence="5">Glycosyltransferase</fullName>
    </submittedName>
</protein>
<dbReference type="SUPFAM" id="SSF53756">
    <property type="entry name" value="UDP-Glycosyltransferase/glycogen phosphorylase"/>
    <property type="match status" value="1"/>
</dbReference>
<dbReference type="PANTHER" id="PTHR12526:SF629">
    <property type="entry name" value="TEICHURONIC ACID BIOSYNTHESIS GLYCOSYLTRANSFERASE TUAH-RELATED"/>
    <property type="match status" value="1"/>
</dbReference>
<dbReference type="Gene3D" id="3.40.50.2000">
    <property type="entry name" value="Glycogen Phosphorylase B"/>
    <property type="match status" value="2"/>
</dbReference>
<dbReference type="PANTHER" id="PTHR12526">
    <property type="entry name" value="GLYCOSYLTRANSFERASE"/>
    <property type="match status" value="1"/>
</dbReference>
<keyword evidence="6" id="KW-1185">Reference proteome</keyword>
<evidence type="ECO:0000259" key="3">
    <source>
        <dbReference type="Pfam" id="PF00534"/>
    </source>
</evidence>
<keyword evidence="2" id="KW-0808">Transferase</keyword>
<gene>
    <name evidence="5" type="ORF">CV102_08475</name>
</gene>
<dbReference type="EMBL" id="PHNJ01000003">
    <property type="protein sequence ID" value="TYL39302.1"/>
    <property type="molecule type" value="Genomic_DNA"/>
</dbReference>
<dbReference type="InterPro" id="IPR028098">
    <property type="entry name" value="Glyco_trans_4-like_N"/>
</dbReference>
<name>A0A8J8Q589_9EURY</name>
<dbReference type="RefSeq" id="WP_148857447.1">
    <property type="nucleotide sequence ID" value="NZ_PHNJ01000003.1"/>
</dbReference>
<reference evidence="5" key="1">
    <citation type="submission" date="2017-11" db="EMBL/GenBank/DDBJ databases">
        <authorList>
            <person name="Kajale S.C."/>
            <person name="Sharma A."/>
        </authorList>
    </citation>
    <scope>NUCLEOTIDE SEQUENCE</scope>
    <source>
        <strain evidence="5">LS1_42</strain>
    </source>
</reference>
<dbReference type="Pfam" id="PF13579">
    <property type="entry name" value="Glyco_trans_4_4"/>
    <property type="match status" value="1"/>
</dbReference>
<dbReference type="OrthoDB" id="132546at2157"/>
<sequence length="377" mass="43358">MTHVVHLSSVHYPFDPRIFHKQLQTLAAEGYRTTLLVHHDESTVRDGVRVRSIGDVETRFQRWRNLPKLFRTARRQNADVYHFHDPELLPIGLLLSLTTDAKVIYDIHEDYTDAIRVREWIPESVKPVLQSVFPTIQSGMTRPLDLVITADDSTREKIAARTSTPVETIRNLPKVSGIEIDEGALERSHEYVLTYVGGLDRERGLMNMLTVTSRLREEGFDVGLWLVGPFQDDEIEREAREFMAAEGISDHVRLFGYVDYDEIFSYLSAADLGLLLVDEDRFERNVPTKFFEYLYCGLPVVMTNVSSLEPYADTDYRVAASENDLDSIVAETARLLENADVRREMSEAAHEVAVSTYSWEVEQERLIDAYDRLLEQR</sequence>
<comment type="caution">
    <text evidence="5">The sequence shown here is derived from an EMBL/GenBank/DDBJ whole genome shotgun (WGS) entry which is preliminary data.</text>
</comment>
<feature type="domain" description="Glycosyl transferase family 1" evidence="3">
    <location>
        <begin position="185"/>
        <end position="351"/>
    </location>
</feature>
<evidence type="ECO:0000256" key="2">
    <source>
        <dbReference type="ARBA" id="ARBA00022679"/>
    </source>
</evidence>
<evidence type="ECO:0000259" key="4">
    <source>
        <dbReference type="Pfam" id="PF13579"/>
    </source>
</evidence>
<dbReference type="Pfam" id="PF00534">
    <property type="entry name" value="Glycos_transf_1"/>
    <property type="match status" value="1"/>
</dbReference>
<dbReference type="GO" id="GO:0016757">
    <property type="term" value="F:glycosyltransferase activity"/>
    <property type="evidence" value="ECO:0007669"/>
    <property type="project" value="UniProtKB-KW"/>
</dbReference>
<keyword evidence="1" id="KW-0328">Glycosyltransferase</keyword>
<dbReference type="InterPro" id="IPR001296">
    <property type="entry name" value="Glyco_trans_1"/>
</dbReference>
<organism evidence="5 6">
    <name type="scientific">Natronococcus pandeyae</name>
    <dbReference type="NCBI Taxonomy" id="2055836"/>
    <lineage>
        <taxon>Archaea</taxon>
        <taxon>Methanobacteriati</taxon>
        <taxon>Methanobacteriota</taxon>
        <taxon>Stenosarchaea group</taxon>
        <taxon>Halobacteria</taxon>
        <taxon>Halobacteriales</taxon>
        <taxon>Natrialbaceae</taxon>
        <taxon>Natronococcus</taxon>
    </lineage>
</organism>
<accession>A0A8J8Q589</accession>
<dbReference type="AlphaFoldDB" id="A0A8J8Q589"/>
<dbReference type="Proteomes" id="UP000766904">
    <property type="component" value="Unassembled WGS sequence"/>
</dbReference>
<evidence type="ECO:0000313" key="6">
    <source>
        <dbReference type="Proteomes" id="UP000766904"/>
    </source>
</evidence>